<sequence length="449" mass="51081">MAWQWARRIVASKKTESNIPHSAARLSGAAYKRSLQQQNGIKAMTLSSFNLNPRDDDRTYRTVAELLKETHSRFELVYRGFLANHLAHDLFSLYKMKASPERIRACYDQHAEYLEAPAPSQHKINESNWTHYLGKDQYKLDYRDHFDSEIASVGFNPTVDKYMPPLIPALMSAAFHPFIHLGFALEFNHPLVLSEALGYWCFSVVKPKTLSDYCHSRAKRGLLDVVRAALTDPELLKRTKDDDKFGVRAYNVQQDGGGEIINTYVQSWKISNGNNHIDYTTINERVKELRNAVLQAFLSGAGSGTRPEKLDFFLCHGVTSAHALHCVIKFLQEHLPDSLNMQVDMLRYYLQGILITCFAQGGVQILTNVVDQVKLDQDGDEEWKRVFELAINNTDDHVPKAVCSFKHDELDYGFNEGLYLKAAKVTVARVPHSGCWEFHGVGYKHATKL</sequence>
<evidence type="ECO:0000313" key="5">
    <source>
        <dbReference type="Proteomes" id="UP000320475"/>
    </source>
</evidence>
<dbReference type="Proteomes" id="UP000320475">
    <property type="component" value="Unassembled WGS sequence"/>
</dbReference>
<dbReference type="OrthoDB" id="10004862at2759"/>
<dbReference type="Proteomes" id="UP000317494">
    <property type="component" value="Unassembled WGS sequence"/>
</dbReference>
<dbReference type="AlphaFoldDB" id="A0A507DC09"/>
<organism evidence="3 5">
    <name type="scientific">Synchytrium endobioticum</name>
    <dbReference type="NCBI Taxonomy" id="286115"/>
    <lineage>
        <taxon>Eukaryota</taxon>
        <taxon>Fungi</taxon>
        <taxon>Fungi incertae sedis</taxon>
        <taxon>Chytridiomycota</taxon>
        <taxon>Chytridiomycota incertae sedis</taxon>
        <taxon>Chytridiomycetes</taxon>
        <taxon>Synchytriales</taxon>
        <taxon>Synchytriaceae</taxon>
        <taxon>Synchytrium</taxon>
    </lineage>
</organism>
<dbReference type="PANTHER" id="PTHR35870">
    <property type="entry name" value="PROTEIN, PUTATIVE (AFU_ORTHOLOGUE AFUA_5G03330)-RELATED"/>
    <property type="match status" value="1"/>
</dbReference>
<keyword evidence="4" id="KW-1185">Reference proteome</keyword>
<accession>A0A507DC09</accession>
<name>A0A507DC09_9FUNG</name>
<dbReference type="STRING" id="286115.A0A507DC09"/>
<gene>
    <name evidence="3" type="ORF">SeLEV6574_g01628</name>
    <name evidence="2" type="ORF">SeMB42_g04790</name>
</gene>
<dbReference type="Pfam" id="PF14027">
    <property type="entry name" value="Questin_oxidase"/>
    <property type="match status" value="1"/>
</dbReference>
<comment type="caution">
    <text evidence="3">The sequence shown here is derived from an EMBL/GenBank/DDBJ whole genome shotgun (WGS) entry which is preliminary data.</text>
</comment>
<evidence type="ECO:0000313" key="2">
    <source>
        <dbReference type="EMBL" id="TPX43255.1"/>
    </source>
</evidence>
<protein>
    <submittedName>
        <fullName evidence="3">Uncharacterized protein</fullName>
    </submittedName>
</protein>
<dbReference type="InterPro" id="IPR025337">
    <property type="entry name" value="Questin_oxidase-like"/>
</dbReference>
<evidence type="ECO:0000313" key="3">
    <source>
        <dbReference type="EMBL" id="TPX49123.1"/>
    </source>
</evidence>
<keyword evidence="1" id="KW-0560">Oxidoreductase</keyword>
<dbReference type="GO" id="GO:0016491">
    <property type="term" value="F:oxidoreductase activity"/>
    <property type="evidence" value="ECO:0007669"/>
    <property type="project" value="UniProtKB-KW"/>
</dbReference>
<evidence type="ECO:0000313" key="4">
    <source>
        <dbReference type="Proteomes" id="UP000317494"/>
    </source>
</evidence>
<evidence type="ECO:0000256" key="1">
    <source>
        <dbReference type="ARBA" id="ARBA00023002"/>
    </source>
</evidence>
<reference evidence="4 5" key="1">
    <citation type="journal article" date="2019" name="Sci. Rep.">
        <title>Comparative genomics of chytrid fungi reveal insights into the obligate biotrophic and pathogenic lifestyle of Synchytrium endobioticum.</title>
        <authorList>
            <person name="van de Vossenberg B.T.L.H."/>
            <person name="Warris S."/>
            <person name="Nguyen H.D.T."/>
            <person name="van Gent-Pelzer M.P.E."/>
            <person name="Joly D.L."/>
            <person name="van de Geest H.C."/>
            <person name="Bonants P.J.M."/>
            <person name="Smith D.S."/>
            <person name="Levesque C.A."/>
            <person name="van der Lee T.A.J."/>
        </authorList>
    </citation>
    <scope>NUCLEOTIDE SEQUENCE [LARGE SCALE GENOMIC DNA]</scope>
    <source>
        <strain evidence="3 5">LEV6574</strain>
        <strain evidence="2 4">MB42</strain>
    </source>
</reference>
<proteinExistence type="predicted"/>
<dbReference type="EMBL" id="QEAM01000039">
    <property type="protein sequence ID" value="TPX49123.1"/>
    <property type="molecule type" value="Genomic_DNA"/>
</dbReference>
<dbReference type="VEuPathDB" id="FungiDB:SeMB42_g04790"/>
<dbReference type="PANTHER" id="PTHR35870:SF1">
    <property type="entry name" value="PROTEIN, PUTATIVE (AFU_ORTHOLOGUE AFUA_5G03330)-RELATED"/>
    <property type="match status" value="1"/>
</dbReference>
<dbReference type="EMBL" id="QEAN01000205">
    <property type="protein sequence ID" value="TPX43255.1"/>
    <property type="molecule type" value="Genomic_DNA"/>
</dbReference>